<evidence type="ECO:0000313" key="1">
    <source>
        <dbReference type="EMBL" id="QGG48647.1"/>
    </source>
</evidence>
<dbReference type="EMBL" id="CP045875">
    <property type="protein sequence ID" value="QGG48647.1"/>
    <property type="molecule type" value="Genomic_DNA"/>
</dbReference>
<sequence>MWSIVRRLLPMGVRGFFMYNAARLGLRWIFRNRWTIR</sequence>
<dbReference type="AlphaFoldDB" id="A0A5Q2N1F7"/>
<evidence type="ECO:0000313" key="2">
    <source>
        <dbReference type="Proteomes" id="UP000366051"/>
    </source>
</evidence>
<protein>
    <submittedName>
        <fullName evidence="1">Uncharacterized protein</fullName>
    </submittedName>
</protein>
<organism evidence="1 2">
    <name type="scientific">Heliorestis convoluta</name>
    <dbReference type="NCBI Taxonomy" id="356322"/>
    <lineage>
        <taxon>Bacteria</taxon>
        <taxon>Bacillati</taxon>
        <taxon>Bacillota</taxon>
        <taxon>Clostridia</taxon>
        <taxon>Eubacteriales</taxon>
        <taxon>Heliobacteriaceae</taxon>
        <taxon>Heliorestis</taxon>
    </lineage>
</organism>
<reference evidence="2" key="1">
    <citation type="submission" date="2019-11" db="EMBL/GenBank/DDBJ databases">
        <title>Genome sequence of Heliorestis convoluta strain HH, an alkaliphilic and minimalistic phototrophic bacterium from a soda lake in Egypt.</title>
        <authorList>
            <person name="Dewey E.D."/>
            <person name="Stokes L.M."/>
            <person name="Burchell B.M."/>
            <person name="Shaffer K.N."/>
            <person name="Huntington A.M."/>
            <person name="Baker J.M."/>
            <person name="Nadendla S."/>
            <person name="Giglio M.G."/>
            <person name="Touchman J.W."/>
            <person name="Blankenship R.E."/>
            <person name="Madigan M.T."/>
            <person name="Sattley W.M."/>
        </authorList>
    </citation>
    <scope>NUCLEOTIDE SEQUENCE [LARGE SCALE GENOMIC DNA]</scope>
    <source>
        <strain evidence="2">HH</strain>
    </source>
</reference>
<dbReference type="KEGG" id="hcv:FTV88_2554"/>
<gene>
    <name evidence="1" type="ORF">FTV88_2554</name>
</gene>
<dbReference type="Proteomes" id="UP000366051">
    <property type="component" value="Chromosome"/>
</dbReference>
<proteinExistence type="predicted"/>
<keyword evidence="2" id="KW-1185">Reference proteome</keyword>
<accession>A0A5Q2N1F7</accession>
<name>A0A5Q2N1F7_9FIRM</name>